<evidence type="ECO:0000313" key="2">
    <source>
        <dbReference type="EMBL" id="OGM76399.1"/>
    </source>
</evidence>
<feature type="transmembrane region" description="Helical" evidence="1">
    <location>
        <begin position="218"/>
        <end position="240"/>
    </location>
</feature>
<dbReference type="Proteomes" id="UP000179241">
    <property type="component" value="Unassembled WGS sequence"/>
</dbReference>
<organism evidence="2 3">
    <name type="scientific">Candidatus Woesebacteria bacterium RIFOXYA1_FULL_43_9</name>
    <dbReference type="NCBI Taxonomy" id="1802534"/>
    <lineage>
        <taxon>Bacteria</taxon>
        <taxon>Candidatus Woeseibacteriota</taxon>
    </lineage>
</organism>
<keyword evidence="1" id="KW-0472">Membrane</keyword>
<feature type="transmembrane region" description="Helical" evidence="1">
    <location>
        <begin position="160"/>
        <end position="176"/>
    </location>
</feature>
<sequence length="392" mass="42096">MGVVQDWWITIRNLTYGFVVLVALYYSFLIMFRMKISPQAVISIESAIPKLVIAVLLITFSYAIAGFAVDLMYVITGIFAYTIGATSQGFYGTAIWSLFVGTLGGFGWTVYVVAYIIMTIVAIVFALISFIFSSLTNLLAGVVLGAAIGGVLMAILSTMLPIIGTALLLLVLFYIFKTTAVLIKAVVGIFLAVIFAPLQILLGLFSQGSGFGPWLKGLIANLAVFPVILVLLILAINFMAQSVNVSTATYVQNSMFTDVWKTLLPGLINFSNKGVWVPPLLGDGWGGLIFMGASLYILFMIPKATEIAKGIVSGKGIPEGTAIGEATAFAGGMMAQNFGNKLSSLAEDPTKIRLPNLSRIPLLRNIKPEDIGSLLGSAHNWGLQKRTWSPPK</sequence>
<feature type="transmembrane region" description="Helical" evidence="1">
    <location>
        <begin position="182"/>
        <end position="206"/>
    </location>
</feature>
<dbReference type="EMBL" id="MGHU01000055">
    <property type="protein sequence ID" value="OGM76399.1"/>
    <property type="molecule type" value="Genomic_DNA"/>
</dbReference>
<keyword evidence="1" id="KW-1133">Transmembrane helix</keyword>
<evidence type="ECO:0000313" key="3">
    <source>
        <dbReference type="Proteomes" id="UP000179241"/>
    </source>
</evidence>
<accession>A0A1F8CKK1</accession>
<feature type="transmembrane region" description="Helical" evidence="1">
    <location>
        <begin position="89"/>
        <end position="106"/>
    </location>
</feature>
<comment type="caution">
    <text evidence="2">The sequence shown here is derived from an EMBL/GenBank/DDBJ whole genome shotgun (WGS) entry which is preliminary data.</text>
</comment>
<evidence type="ECO:0000256" key="1">
    <source>
        <dbReference type="SAM" id="Phobius"/>
    </source>
</evidence>
<feature type="transmembrane region" description="Helical" evidence="1">
    <location>
        <begin position="53"/>
        <end position="83"/>
    </location>
</feature>
<reference evidence="2 3" key="1">
    <citation type="journal article" date="2016" name="Nat. Commun.">
        <title>Thousands of microbial genomes shed light on interconnected biogeochemical processes in an aquifer system.</title>
        <authorList>
            <person name="Anantharaman K."/>
            <person name="Brown C.T."/>
            <person name="Hug L.A."/>
            <person name="Sharon I."/>
            <person name="Castelle C.J."/>
            <person name="Probst A.J."/>
            <person name="Thomas B.C."/>
            <person name="Singh A."/>
            <person name="Wilkins M.J."/>
            <person name="Karaoz U."/>
            <person name="Brodie E.L."/>
            <person name="Williams K.H."/>
            <person name="Hubbard S.S."/>
            <person name="Banfield J.F."/>
        </authorList>
    </citation>
    <scope>NUCLEOTIDE SEQUENCE [LARGE SCALE GENOMIC DNA]</scope>
</reference>
<proteinExistence type="predicted"/>
<feature type="transmembrane region" description="Helical" evidence="1">
    <location>
        <begin position="14"/>
        <end position="32"/>
    </location>
</feature>
<gene>
    <name evidence="2" type="ORF">A2188_01905</name>
</gene>
<name>A0A1F8CKK1_9BACT</name>
<protein>
    <submittedName>
        <fullName evidence="2">Uncharacterized protein</fullName>
    </submittedName>
</protein>
<dbReference type="AlphaFoldDB" id="A0A1F8CKK1"/>
<keyword evidence="1" id="KW-0812">Transmembrane</keyword>